<sequence>MHFLCLLLCIVVAVSGVWSSHHISTQPILFAGTYTSDMGWINGTGEGIYTYKIMDDGSLKKWAVSEVGTNPIFVLASHKKFHTGNKVIYAVNSVDDVVSGKRGKVTGYVSALTLNGDGTLKLLNTLPTRGGSPTHISLNSAETFVVVSNYAGSFTMFSINEDDGSLGKETYHKKFRKGSKVVKERQEAGHIQSSMWLPNSDHLVVANLGSDKLLQFKLKPKKQKLKKMKTVKSSRGAGPRHMALHPNGKIAYVVNELSNTVSVYEIDNEDAKLSKKALQEITTLPSDSGNITSISADIHLSSNGKFLYTSNRGHDSIAIFKIETNGTLVSLGWEKTRGKCPRSFVVYHKHLIVANQDTNDMFVFKVDWKTGLLSFTGNKYKIGSAVGLYVAEF</sequence>
<dbReference type="Pfam" id="PF10282">
    <property type="entry name" value="Lactonase"/>
    <property type="match status" value="1"/>
</dbReference>
<evidence type="ECO:0008006" key="5">
    <source>
        <dbReference type="Google" id="ProtNLM"/>
    </source>
</evidence>
<name>A0ABN8BUC9_9STRA</name>
<dbReference type="EMBL" id="CAKLBC010000233">
    <property type="protein sequence ID" value="CAH0485432.1"/>
    <property type="molecule type" value="Genomic_DNA"/>
</dbReference>
<protein>
    <recommendedName>
        <fullName evidence="5">6-phosphogluconolactonase</fullName>
    </recommendedName>
</protein>
<feature type="chain" id="PRO_5046534424" description="6-phosphogluconolactonase" evidence="2">
    <location>
        <begin position="20"/>
        <end position="393"/>
    </location>
</feature>
<dbReference type="Proteomes" id="UP001157938">
    <property type="component" value="Unassembled WGS sequence"/>
</dbReference>
<evidence type="ECO:0000313" key="3">
    <source>
        <dbReference type="EMBL" id="CAH0485432.1"/>
    </source>
</evidence>
<dbReference type="PANTHER" id="PTHR30344">
    <property type="entry name" value="6-PHOSPHOGLUCONOLACTONASE-RELATED"/>
    <property type="match status" value="1"/>
</dbReference>
<dbReference type="Gene3D" id="2.130.10.10">
    <property type="entry name" value="YVTN repeat-like/Quinoprotein amine dehydrogenase"/>
    <property type="match status" value="1"/>
</dbReference>
<dbReference type="PANTHER" id="PTHR30344:SF1">
    <property type="entry name" value="6-PHOSPHOGLUCONOLACTONASE"/>
    <property type="match status" value="1"/>
</dbReference>
<gene>
    <name evidence="3" type="ORF">PFR001_LOCUS1128</name>
</gene>
<keyword evidence="4" id="KW-1185">Reference proteome</keyword>
<reference evidence="3 4" key="1">
    <citation type="submission" date="2021-11" db="EMBL/GenBank/DDBJ databases">
        <authorList>
            <person name="Islam A."/>
            <person name="Islam S."/>
            <person name="Flora M.S."/>
            <person name="Rahman M."/>
            <person name="Ziaur R.M."/>
            <person name="Epstein J.H."/>
            <person name="Hassan M."/>
            <person name="Klassen M."/>
            <person name="Woodard K."/>
            <person name="Webb A."/>
            <person name="Webby R.J."/>
            <person name="El Zowalaty M.E."/>
        </authorList>
    </citation>
    <scope>NUCLEOTIDE SEQUENCE [LARGE SCALE GENOMIC DNA]</scope>
    <source>
        <strain evidence="3">Pf1</strain>
    </source>
</reference>
<evidence type="ECO:0000256" key="1">
    <source>
        <dbReference type="ARBA" id="ARBA00005564"/>
    </source>
</evidence>
<dbReference type="SUPFAM" id="SSF51004">
    <property type="entry name" value="C-terminal (heme d1) domain of cytochrome cd1-nitrite reductase"/>
    <property type="match status" value="1"/>
</dbReference>
<evidence type="ECO:0000256" key="2">
    <source>
        <dbReference type="SAM" id="SignalP"/>
    </source>
</evidence>
<dbReference type="InterPro" id="IPR011048">
    <property type="entry name" value="Haem_d1_sf"/>
</dbReference>
<feature type="signal peptide" evidence="2">
    <location>
        <begin position="1"/>
        <end position="19"/>
    </location>
</feature>
<organism evidence="3 4">
    <name type="scientific">Peronospora farinosa</name>
    <dbReference type="NCBI Taxonomy" id="134698"/>
    <lineage>
        <taxon>Eukaryota</taxon>
        <taxon>Sar</taxon>
        <taxon>Stramenopiles</taxon>
        <taxon>Oomycota</taxon>
        <taxon>Peronosporomycetes</taxon>
        <taxon>Peronosporales</taxon>
        <taxon>Peronosporaceae</taxon>
        <taxon>Peronospora</taxon>
    </lineage>
</organism>
<accession>A0ABN8BUC9</accession>
<evidence type="ECO:0000313" key="4">
    <source>
        <dbReference type="Proteomes" id="UP001157938"/>
    </source>
</evidence>
<proteinExistence type="inferred from homology"/>
<dbReference type="InterPro" id="IPR015943">
    <property type="entry name" value="WD40/YVTN_repeat-like_dom_sf"/>
</dbReference>
<comment type="similarity">
    <text evidence="1">Belongs to the cycloisomerase 2 family.</text>
</comment>
<keyword evidence="2" id="KW-0732">Signal</keyword>
<dbReference type="InterPro" id="IPR050282">
    <property type="entry name" value="Cycloisomerase_2"/>
</dbReference>
<dbReference type="InterPro" id="IPR019405">
    <property type="entry name" value="Lactonase_7-beta_prop"/>
</dbReference>
<comment type="caution">
    <text evidence="3">The sequence shown here is derived from an EMBL/GenBank/DDBJ whole genome shotgun (WGS) entry which is preliminary data.</text>
</comment>